<dbReference type="PROSITE" id="PS50217">
    <property type="entry name" value="BZIP"/>
    <property type="match status" value="1"/>
</dbReference>
<dbReference type="Pfam" id="PF00170">
    <property type="entry name" value="bZIP_1"/>
    <property type="match status" value="1"/>
</dbReference>
<dbReference type="GO" id="GO:0003700">
    <property type="term" value="F:DNA-binding transcription factor activity"/>
    <property type="evidence" value="ECO:0007669"/>
    <property type="project" value="InterPro"/>
</dbReference>
<evidence type="ECO:0000256" key="5">
    <source>
        <dbReference type="ARBA" id="ARBA00023242"/>
    </source>
</evidence>
<evidence type="ECO:0000259" key="7">
    <source>
        <dbReference type="PROSITE" id="PS50217"/>
    </source>
</evidence>
<dbReference type="InterPro" id="IPR045314">
    <property type="entry name" value="bZIP_plant_GBF1"/>
</dbReference>
<reference evidence="8 9" key="1">
    <citation type="submission" date="2019-06" db="EMBL/GenBank/DDBJ databases">
        <title>A chromosomal-level reference genome of Carpinus fangiana (Coryloideae, Betulaceae).</title>
        <authorList>
            <person name="Yang X."/>
            <person name="Wang Z."/>
            <person name="Zhang L."/>
            <person name="Hao G."/>
            <person name="Liu J."/>
            <person name="Yang Y."/>
        </authorList>
    </citation>
    <scope>NUCLEOTIDE SEQUENCE [LARGE SCALE GENOMIC DNA]</scope>
    <source>
        <strain evidence="8">Cfa_2016G</strain>
        <tissue evidence="8">Leaf</tissue>
    </source>
</reference>
<dbReference type="SUPFAM" id="SSF57959">
    <property type="entry name" value="Leucine zipper domain"/>
    <property type="match status" value="1"/>
</dbReference>
<dbReference type="Gene3D" id="1.20.5.170">
    <property type="match status" value="1"/>
</dbReference>
<keyword evidence="9" id="KW-1185">Reference proteome</keyword>
<keyword evidence="4" id="KW-0804">Transcription</keyword>
<evidence type="ECO:0000313" key="8">
    <source>
        <dbReference type="EMBL" id="KAE8000013.1"/>
    </source>
</evidence>
<dbReference type="CDD" id="cd14702">
    <property type="entry name" value="bZIP_plant_GBF1"/>
    <property type="match status" value="1"/>
</dbReference>
<organism evidence="8 9">
    <name type="scientific">Carpinus fangiana</name>
    <dbReference type="NCBI Taxonomy" id="176857"/>
    <lineage>
        <taxon>Eukaryota</taxon>
        <taxon>Viridiplantae</taxon>
        <taxon>Streptophyta</taxon>
        <taxon>Embryophyta</taxon>
        <taxon>Tracheophyta</taxon>
        <taxon>Spermatophyta</taxon>
        <taxon>Magnoliopsida</taxon>
        <taxon>eudicotyledons</taxon>
        <taxon>Gunneridae</taxon>
        <taxon>Pentapetalae</taxon>
        <taxon>rosids</taxon>
        <taxon>fabids</taxon>
        <taxon>Fagales</taxon>
        <taxon>Betulaceae</taxon>
        <taxon>Carpinus</taxon>
    </lineage>
</organism>
<keyword evidence="5" id="KW-0539">Nucleus</keyword>
<dbReference type="GO" id="GO:0005634">
    <property type="term" value="C:nucleus"/>
    <property type="evidence" value="ECO:0007669"/>
    <property type="project" value="UniProtKB-SubCell"/>
</dbReference>
<dbReference type="PANTHER" id="PTHR45764">
    <property type="entry name" value="BZIP TRANSCRIPTION FACTOR 44"/>
    <property type="match status" value="1"/>
</dbReference>
<sequence>MLSAYPVPLPVDTMFGNPFSAFDAACTPWDCPQFLPTIQSPEPVISNSGSPTWEPDAFHSPKPVISSSGSDDPDPNRTPNHVNSNSNSGSGSGSGSDEPKPRREVPPADERKRRRMISNRESARRSRMRKQKHLENLRNQVNRFRIENRELSNRLRFFLCHWHRVQTENNQLRSESHVLQHKLFEISRILAFRRLQQPTTAWPYNTATSEPTAPLIA</sequence>
<protein>
    <recommendedName>
        <fullName evidence="7">BZIP domain-containing protein</fullName>
    </recommendedName>
</protein>
<keyword evidence="2" id="KW-0805">Transcription regulation</keyword>
<keyword evidence="3" id="KW-0238">DNA-binding</keyword>
<dbReference type="Proteomes" id="UP000327013">
    <property type="component" value="Chromosome 1"/>
</dbReference>
<dbReference type="GO" id="GO:0045893">
    <property type="term" value="P:positive regulation of DNA-templated transcription"/>
    <property type="evidence" value="ECO:0007669"/>
    <property type="project" value="TreeGrafter"/>
</dbReference>
<dbReference type="InterPro" id="IPR046347">
    <property type="entry name" value="bZIP_sf"/>
</dbReference>
<comment type="subcellular location">
    <subcellularLocation>
        <location evidence="1">Nucleus</location>
    </subcellularLocation>
</comment>
<evidence type="ECO:0000256" key="6">
    <source>
        <dbReference type="SAM" id="MobiDB-lite"/>
    </source>
</evidence>
<dbReference type="AlphaFoldDB" id="A0A5N6QPH5"/>
<dbReference type="EMBL" id="CM017321">
    <property type="protein sequence ID" value="KAE8000013.1"/>
    <property type="molecule type" value="Genomic_DNA"/>
</dbReference>
<dbReference type="PROSITE" id="PS00036">
    <property type="entry name" value="BZIP_BASIC"/>
    <property type="match status" value="1"/>
</dbReference>
<dbReference type="FunFam" id="1.20.5.170:FF:000020">
    <property type="entry name" value="BZIP transcription factor"/>
    <property type="match status" value="1"/>
</dbReference>
<dbReference type="GO" id="GO:0000976">
    <property type="term" value="F:transcription cis-regulatory region binding"/>
    <property type="evidence" value="ECO:0007669"/>
    <property type="project" value="TreeGrafter"/>
</dbReference>
<dbReference type="GO" id="GO:0046982">
    <property type="term" value="F:protein heterodimerization activity"/>
    <property type="evidence" value="ECO:0007669"/>
    <property type="project" value="UniProtKB-ARBA"/>
</dbReference>
<dbReference type="SMART" id="SM00338">
    <property type="entry name" value="BRLZ"/>
    <property type="match status" value="1"/>
</dbReference>
<accession>A0A5N6QPH5</accession>
<evidence type="ECO:0000256" key="3">
    <source>
        <dbReference type="ARBA" id="ARBA00023125"/>
    </source>
</evidence>
<name>A0A5N6QPH5_9ROSI</name>
<feature type="compositionally biased region" description="Basic and acidic residues" evidence="6">
    <location>
        <begin position="97"/>
        <end position="111"/>
    </location>
</feature>
<dbReference type="PANTHER" id="PTHR45764:SF21">
    <property type="entry name" value="OS03G0770000 PROTEIN"/>
    <property type="match status" value="1"/>
</dbReference>
<gene>
    <name evidence="8" type="ORF">FH972_004385</name>
</gene>
<dbReference type="InterPro" id="IPR004827">
    <property type="entry name" value="bZIP"/>
</dbReference>
<evidence type="ECO:0000313" key="9">
    <source>
        <dbReference type="Proteomes" id="UP000327013"/>
    </source>
</evidence>
<evidence type="ECO:0000256" key="4">
    <source>
        <dbReference type="ARBA" id="ARBA00023163"/>
    </source>
</evidence>
<feature type="compositionally biased region" description="Polar residues" evidence="6">
    <location>
        <begin position="40"/>
        <end position="51"/>
    </location>
</feature>
<evidence type="ECO:0000256" key="2">
    <source>
        <dbReference type="ARBA" id="ARBA00023015"/>
    </source>
</evidence>
<feature type="region of interest" description="Disordered" evidence="6">
    <location>
        <begin position="40"/>
        <end position="135"/>
    </location>
</feature>
<proteinExistence type="predicted"/>
<evidence type="ECO:0000256" key="1">
    <source>
        <dbReference type="ARBA" id="ARBA00004123"/>
    </source>
</evidence>
<dbReference type="OrthoDB" id="551672at2759"/>
<feature type="domain" description="BZIP" evidence="7">
    <location>
        <begin position="109"/>
        <end position="155"/>
    </location>
</feature>